<reference evidence="6 7" key="1">
    <citation type="submission" date="2019-01" db="EMBL/GenBank/DDBJ databases">
        <title>Vagococcus silagei sp. nov. isolated from brewer's grain.</title>
        <authorList>
            <person name="Guu J.-R."/>
        </authorList>
    </citation>
    <scope>NUCLEOTIDE SEQUENCE [LARGE SCALE GENOMIC DNA]</scope>
    <source>
        <strain evidence="6 7">2B-2</strain>
    </source>
</reference>
<keyword evidence="6" id="KW-0966">Cell projection</keyword>
<dbReference type="GO" id="GO:0005198">
    <property type="term" value="F:structural molecule activity"/>
    <property type="evidence" value="ECO:0007669"/>
    <property type="project" value="UniProtKB-UniRule"/>
</dbReference>
<dbReference type="Proteomes" id="UP000310506">
    <property type="component" value="Unassembled WGS sequence"/>
</dbReference>
<evidence type="ECO:0000256" key="1">
    <source>
        <dbReference type="ARBA" id="ARBA00004117"/>
    </source>
</evidence>
<dbReference type="PANTHER" id="PTHR34653">
    <property type="match status" value="1"/>
</dbReference>
<keyword evidence="6" id="KW-0282">Flagellum</keyword>
<evidence type="ECO:0000256" key="5">
    <source>
        <dbReference type="NCBIfam" id="TIGR00205"/>
    </source>
</evidence>
<dbReference type="InterPro" id="IPR001624">
    <property type="entry name" value="FliE"/>
</dbReference>
<dbReference type="Pfam" id="PF02049">
    <property type="entry name" value="FliE"/>
    <property type="match status" value="1"/>
</dbReference>
<evidence type="ECO:0000256" key="3">
    <source>
        <dbReference type="ARBA" id="ARBA00023143"/>
    </source>
</evidence>
<evidence type="ECO:0000313" key="6">
    <source>
        <dbReference type="EMBL" id="THB61367.1"/>
    </source>
</evidence>
<name>A0A4S3B4Y4_9ENTE</name>
<dbReference type="HAMAP" id="MF_00724">
    <property type="entry name" value="FliE"/>
    <property type="match status" value="1"/>
</dbReference>
<evidence type="ECO:0000313" key="7">
    <source>
        <dbReference type="Proteomes" id="UP000310506"/>
    </source>
</evidence>
<organism evidence="6 7">
    <name type="scientific">Vagococcus silagei</name>
    <dbReference type="NCBI Taxonomy" id="2508885"/>
    <lineage>
        <taxon>Bacteria</taxon>
        <taxon>Bacillati</taxon>
        <taxon>Bacillota</taxon>
        <taxon>Bacilli</taxon>
        <taxon>Lactobacillales</taxon>
        <taxon>Enterococcaceae</taxon>
        <taxon>Vagococcus</taxon>
    </lineage>
</organism>
<gene>
    <name evidence="4 6" type="primary">fliE</name>
    <name evidence="6" type="ORF">ESZ54_06235</name>
</gene>
<keyword evidence="3 4" id="KW-0975">Bacterial flagellum</keyword>
<accession>A0A4S3B4Y4</accession>
<comment type="caution">
    <text evidence="6">The sequence shown here is derived from an EMBL/GenBank/DDBJ whole genome shotgun (WGS) entry which is preliminary data.</text>
</comment>
<dbReference type="GO" id="GO:0071973">
    <property type="term" value="P:bacterial-type flagellum-dependent cell motility"/>
    <property type="evidence" value="ECO:0007669"/>
    <property type="project" value="InterPro"/>
</dbReference>
<evidence type="ECO:0000256" key="4">
    <source>
        <dbReference type="HAMAP-Rule" id="MF_00724"/>
    </source>
</evidence>
<sequence length="103" mass="11701">MDYQATLKELGNSTSQIGSPKLNPAEVYQQEKDFNQFFEQAFNGLESKINKTETNIPDSITGKTENLHDVMIDMTEAQLSLQTAIQIRNKMVEAVNDLKNMQF</sequence>
<dbReference type="PANTHER" id="PTHR34653:SF1">
    <property type="entry name" value="FLAGELLAR HOOK-BASAL BODY COMPLEX PROTEIN FLIE"/>
    <property type="match status" value="1"/>
</dbReference>
<dbReference type="OrthoDB" id="9812413at2"/>
<comment type="subcellular location">
    <subcellularLocation>
        <location evidence="1 4">Bacterial flagellum basal body</location>
    </subcellularLocation>
</comment>
<dbReference type="EMBL" id="SDGV01000014">
    <property type="protein sequence ID" value="THB61367.1"/>
    <property type="molecule type" value="Genomic_DNA"/>
</dbReference>
<comment type="similarity">
    <text evidence="2 4">Belongs to the FliE family.</text>
</comment>
<evidence type="ECO:0000256" key="2">
    <source>
        <dbReference type="ARBA" id="ARBA00009272"/>
    </source>
</evidence>
<protein>
    <recommendedName>
        <fullName evidence="4 5">Flagellar hook-basal body complex protein FliE</fullName>
    </recommendedName>
</protein>
<keyword evidence="6" id="KW-0969">Cilium</keyword>
<dbReference type="GO" id="GO:0009425">
    <property type="term" value="C:bacterial-type flagellum basal body"/>
    <property type="evidence" value="ECO:0007669"/>
    <property type="project" value="UniProtKB-SubCell"/>
</dbReference>
<proteinExistence type="inferred from homology"/>
<dbReference type="GO" id="GO:0003774">
    <property type="term" value="F:cytoskeletal motor activity"/>
    <property type="evidence" value="ECO:0007669"/>
    <property type="project" value="InterPro"/>
</dbReference>
<dbReference type="AlphaFoldDB" id="A0A4S3B4Y4"/>
<keyword evidence="7" id="KW-1185">Reference proteome</keyword>
<dbReference type="NCBIfam" id="TIGR00205">
    <property type="entry name" value="fliE"/>
    <property type="match status" value="1"/>
</dbReference>